<evidence type="ECO:0000313" key="3">
    <source>
        <dbReference type="Proteomes" id="UP000235392"/>
    </source>
</evidence>
<sequence length="82" mass="9459">MVFEKYSPNIKAVAVKLLIQGKSPQTINNLIETNISKKSLCHWKDLWTQTNEVVQHVLLYLPQGRPLAITVEERKFVLDLID</sequence>
<protein>
    <recommendedName>
        <fullName evidence="4">Transposase</fullName>
    </recommendedName>
</protein>
<dbReference type="PANTHER" id="PTHR46564">
    <property type="entry name" value="TRANSPOSASE"/>
    <property type="match status" value="1"/>
</dbReference>
<dbReference type="PANTHER" id="PTHR46564:SF1">
    <property type="entry name" value="TRANSPOSASE"/>
    <property type="match status" value="1"/>
</dbReference>
<dbReference type="Proteomes" id="UP000235392">
    <property type="component" value="Unassembled WGS sequence"/>
</dbReference>
<reference evidence="1 3" key="1">
    <citation type="submission" date="2017-11" db="EMBL/GenBank/DDBJ databases">
        <title>De novo assembly and phasing of dikaryotic genomes from two isolates of Puccinia coronata f. sp. avenae, the causal agent of oat crown rust.</title>
        <authorList>
            <person name="Miller M.E."/>
            <person name="Zhang Y."/>
            <person name="Omidvar V."/>
            <person name="Sperschneider J."/>
            <person name="Schwessinger B."/>
            <person name="Raley C."/>
            <person name="Palmer J.M."/>
            <person name="Garnica D."/>
            <person name="Upadhyaya N."/>
            <person name="Rathjen J."/>
            <person name="Taylor J.M."/>
            <person name="Park R.F."/>
            <person name="Dodds P.N."/>
            <person name="Hirsch C.D."/>
            <person name="Kianian S.F."/>
            <person name="Figueroa M."/>
        </authorList>
    </citation>
    <scope>NUCLEOTIDE SEQUENCE [LARGE SCALE GENOMIC DNA]</scope>
    <source>
        <strain evidence="1">12SD80</strain>
    </source>
</reference>
<comment type="caution">
    <text evidence="1">The sequence shown here is derived from an EMBL/GenBank/DDBJ whole genome shotgun (WGS) entry which is preliminary data.</text>
</comment>
<dbReference type="AlphaFoldDB" id="A0A2N5TBG8"/>
<dbReference type="EMBL" id="PGCI01000654">
    <property type="protein sequence ID" value="PLW22748.1"/>
    <property type="molecule type" value="Genomic_DNA"/>
</dbReference>
<proteinExistence type="predicted"/>
<gene>
    <name evidence="2" type="ORF">PCASD_03097</name>
    <name evidence="1" type="ORF">PCASD_11109</name>
</gene>
<evidence type="ECO:0008006" key="4">
    <source>
        <dbReference type="Google" id="ProtNLM"/>
    </source>
</evidence>
<accession>A0A2N5TBG8</accession>
<organism evidence="1 3">
    <name type="scientific">Puccinia coronata f. sp. avenae</name>
    <dbReference type="NCBI Taxonomy" id="200324"/>
    <lineage>
        <taxon>Eukaryota</taxon>
        <taxon>Fungi</taxon>
        <taxon>Dikarya</taxon>
        <taxon>Basidiomycota</taxon>
        <taxon>Pucciniomycotina</taxon>
        <taxon>Pucciniomycetes</taxon>
        <taxon>Pucciniales</taxon>
        <taxon>Pucciniaceae</taxon>
        <taxon>Puccinia</taxon>
    </lineage>
</organism>
<evidence type="ECO:0000313" key="2">
    <source>
        <dbReference type="EMBL" id="PLW45381.1"/>
    </source>
</evidence>
<name>A0A2N5TBG8_9BASI</name>
<evidence type="ECO:0000313" key="1">
    <source>
        <dbReference type="EMBL" id="PLW22748.1"/>
    </source>
</evidence>
<dbReference type="EMBL" id="PGCI01000049">
    <property type="protein sequence ID" value="PLW45381.1"/>
    <property type="molecule type" value="Genomic_DNA"/>
</dbReference>